<keyword evidence="5" id="KW-1185">Reference proteome</keyword>
<dbReference type="InterPro" id="IPR013783">
    <property type="entry name" value="Ig-like_fold"/>
</dbReference>
<evidence type="ECO:0000313" key="5">
    <source>
        <dbReference type="Proteomes" id="UP001529338"/>
    </source>
</evidence>
<accession>A0ABT7SH05</accession>
<comment type="caution">
    <text evidence="4">The sequence shown here is derived from an EMBL/GenBank/DDBJ whole genome shotgun (WGS) entry which is preliminary data.</text>
</comment>
<dbReference type="Proteomes" id="UP001529338">
    <property type="component" value="Unassembled WGS sequence"/>
</dbReference>
<evidence type="ECO:0000256" key="2">
    <source>
        <dbReference type="SAM" id="SignalP"/>
    </source>
</evidence>
<dbReference type="InterPro" id="IPR032109">
    <property type="entry name" value="Big_3_5"/>
</dbReference>
<dbReference type="Pfam" id="PF16640">
    <property type="entry name" value="Big_3_5"/>
    <property type="match status" value="1"/>
</dbReference>
<feature type="compositionally biased region" description="Basic residues" evidence="1">
    <location>
        <begin position="41"/>
        <end position="52"/>
    </location>
</feature>
<evidence type="ECO:0000313" key="4">
    <source>
        <dbReference type="EMBL" id="MDM7855461.1"/>
    </source>
</evidence>
<dbReference type="Gene3D" id="2.60.40.10">
    <property type="entry name" value="Immunoglobulins"/>
    <property type="match status" value="1"/>
</dbReference>
<sequence>MFRRTLTALAVAVGVAAGATLATPALAAGPPVVTQSSATPAHHHHHHHHPHPRPPYPASVPTFTAVWAPPTSGNRPAQVFVSVFSGAGTPSGLVTITVAGRTQTLALHHGGATARIRGLAPGTYPVSVRYTPTAGSRWKASSGSATLFVLATQTRTHVNAPPIRVGQVAAITARVTAQGPARPEGSVRFTVGGRTLVATLHHGAATVSVPGLRAGTYLVTATFTPSSTGLLGSSDQTTLTVRQHSGGPHGVSFRPGSWHSALGWGLGGRSGYVWFA</sequence>
<organism evidence="4 5">
    <name type="scientific">Cellulomonas alba</name>
    <dbReference type="NCBI Taxonomy" id="3053467"/>
    <lineage>
        <taxon>Bacteria</taxon>
        <taxon>Bacillati</taxon>
        <taxon>Actinomycetota</taxon>
        <taxon>Actinomycetes</taxon>
        <taxon>Micrococcales</taxon>
        <taxon>Cellulomonadaceae</taxon>
        <taxon>Cellulomonas</taxon>
    </lineage>
</organism>
<feature type="region of interest" description="Disordered" evidence="1">
    <location>
        <begin position="31"/>
        <end position="57"/>
    </location>
</feature>
<feature type="chain" id="PRO_5045841391" evidence="2">
    <location>
        <begin position="28"/>
        <end position="276"/>
    </location>
</feature>
<evidence type="ECO:0000259" key="3">
    <source>
        <dbReference type="Pfam" id="PF16640"/>
    </source>
</evidence>
<dbReference type="RefSeq" id="WP_289455284.1">
    <property type="nucleotide sequence ID" value="NZ_JAUCGQ010000001.1"/>
</dbReference>
<dbReference type="EMBL" id="JAUCGQ010000001">
    <property type="protein sequence ID" value="MDM7855461.1"/>
    <property type="molecule type" value="Genomic_DNA"/>
</dbReference>
<evidence type="ECO:0000256" key="1">
    <source>
        <dbReference type="SAM" id="MobiDB-lite"/>
    </source>
</evidence>
<name>A0ABT7SH05_9CELL</name>
<keyword evidence="2" id="KW-0732">Signal</keyword>
<reference evidence="4 5" key="1">
    <citation type="submission" date="2023-06" db="EMBL/GenBank/DDBJ databases">
        <title>Cellulomonas sp. MW4 Whole genome sequence.</title>
        <authorList>
            <person name="Park S."/>
        </authorList>
    </citation>
    <scope>NUCLEOTIDE SEQUENCE [LARGE SCALE GENOMIC DNA]</scope>
    <source>
        <strain evidence="4 5">MW4</strain>
    </source>
</reference>
<feature type="signal peptide" evidence="2">
    <location>
        <begin position="1"/>
        <end position="27"/>
    </location>
</feature>
<protein>
    <submittedName>
        <fullName evidence="4">Ig-like domain-containing protein</fullName>
    </submittedName>
</protein>
<gene>
    <name evidence="4" type="ORF">QRT04_11020</name>
</gene>
<feature type="domain" description="Bacterial Ig-like" evidence="3">
    <location>
        <begin position="161"/>
        <end position="241"/>
    </location>
</feature>
<proteinExistence type="predicted"/>